<keyword evidence="2" id="KW-1185">Reference proteome</keyword>
<name>A0A8J5M0V5_9STRA</name>
<evidence type="ECO:0000313" key="2">
    <source>
        <dbReference type="Proteomes" id="UP000709295"/>
    </source>
</evidence>
<comment type="caution">
    <text evidence="1">The sequence shown here is derived from an EMBL/GenBank/DDBJ whole genome shotgun (WGS) entry which is preliminary data.</text>
</comment>
<reference evidence="1" key="1">
    <citation type="submission" date="2021-01" db="EMBL/GenBank/DDBJ databases">
        <title>Phytophthora aleatoria, a newly-described species from Pinus radiata is distinct from Phytophthora cactorum isolates based on comparative genomics.</title>
        <authorList>
            <person name="Mcdougal R."/>
            <person name="Panda P."/>
            <person name="Williams N."/>
            <person name="Studholme D.J."/>
        </authorList>
    </citation>
    <scope>NUCLEOTIDE SEQUENCE</scope>
    <source>
        <strain evidence="1">NZFS 4037</strain>
    </source>
</reference>
<gene>
    <name evidence="1" type="ORF">JG688_00013845</name>
</gene>
<sequence length="71" mass="7927">MLDAWGVDLKLSTRAWDKRIVPVLDIYATQDGRGGGEVIPDDFVIPSDAPWPEEVWGLRLDLIVARNAHSL</sequence>
<accession>A0A8J5M0V5</accession>
<organism evidence="1 2">
    <name type="scientific">Phytophthora aleatoria</name>
    <dbReference type="NCBI Taxonomy" id="2496075"/>
    <lineage>
        <taxon>Eukaryota</taxon>
        <taxon>Sar</taxon>
        <taxon>Stramenopiles</taxon>
        <taxon>Oomycota</taxon>
        <taxon>Peronosporomycetes</taxon>
        <taxon>Peronosporales</taxon>
        <taxon>Peronosporaceae</taxon>
        <taxon>Phytophthora</taxon>
    </lineage>
</organism>
<evidence type="ECO:0000313" key="1">
    <source>
        <dbReference type="EMBL" id="KAG6951165.1"/>
    </source>
</evidence>
<dbReference type="EMBL" id="JAENGY010001227">
    <property type="protein sequence ID" value="KAG6951165.1"/>
    <property type="molecule type" value="Genomic_DNA"/>
</dbReference>
<protein>
    <submittedName>
        <fullName evidence="1">Uncharacterized protein</fullName>
    </submittedName>
</protein>
<proteinExistence type="predicted"/>
<dbReference type="AlphaFoldDB" id="A0A8J5M0V5"/>
<dbReference type="Proteomes" id="UP000709295">
    <property type="component" value="Unassembled WGS sequence"/>
</dbReference>